<reference evidence="3" key="1">
    <citation type="journal article" date="2013" name="Nature">
        <title>Pan genome of the phytoplankton Emiliania underpins its global distribution.</title>
        <authorList>
            <person name="Read B.A."/>
            <person name="Kegel J."/>
            <person name="Klute M.J."/>
            <person name="Kuo A."/>
            <person name="Lefebvre S.C."/>
            <person name="Maumus F."/>
            <person name="Mayer C."/>
            <person name="Miller J."/>
            <person name="Monier A."/>
            <person name="Salamov A."/>
            <person name="Young J."/>
            <person name="Aguilar M."/>
            <person name="Claverie J.M."/>
            <person name="Frickenhaus S."/>
            <person name="Gonzalez K."/>
            <person name="Herman E.K."/>
            <person name="Lin Y.C."/>
            <person name="Napier J."/>
            <person name="Ogata H."/>
            <person name="Sarno A.F."/>
            <person name="Shmutz J."/>
            <person name="Schroeder D."/>
            <person name="de Vargas C."/>
            <person name="Verret F."/>
            <person name="von Dassow P."/>
            <person name="Valentin K."/>
            <person name="Van de Peer Y."/>
            <person name="Wheeler G."/>
            <person name="Dacks J.B."/>
            <person name="Delwiche C.F."/>
            <person name="Dyhrman S.T."/>
            <person name="Glockner G."/>
            <person name="John U."/>
            <person name="Richards T."/>
            <person name="Worden A.Z."/>
            <person name="Zhang X."/>
            <person name="Grigoriev I.V."/>
            <person name="Allen A.E."/>
            <person name="Bidle K."/>
            <person name="Borodovsky M."/>
            <person name="Bowler C."/>
            <person name="Brownlee C."/>
            <person name="Cock J.M."/>
            <person name="Elias M."/>
            <person name="Gladyshev V.N."/>
            <person name="Groth M."/>
            <person name="Guda C."/>
            <person name="Hadaegh A."/>
            <person name="Iglesias-Rodriguez M.D."/>
            <person name="Jenkins J."/>
            <person name="Jones B.M."/>
            <person name="Lawson T."/>
            <person name="Leese F."/>
            <person name="Lindquist E."/>
            <person name="Lobanov A."/>
            <person name="Lomsadze A."/>
            <person name="Malik S.B."/>
            <person name="Marsh M.E."/>
            <person name="Mackinder L."/>
            <person name="Mock T."/>
            <person name="Mueller-Roeber B."/>
            <person name="Pagarete A."/>
            <person name="Parker M."/>
            <person name="Probert I."/>
            <person name="Quesneville H."/>
            <person name="Raines C."/>
            <person name="Rensing S.A."/>
            <person name="Riano-Pachon D.M."/>
            <person name="Richier S."/>
            <person name="Rokitta S."/>
            <person name="Shiraiwa Y."/>
            <person name="Soanes D.M."/>
            <person name="van der Giezen M."/>
            <person name="Wahlund T.M."/>
            <person name="Williams B."/>
            <person name="Wilson W."/>
            <person name="Wolfe G."/>
            <person name="Wurch L.L."/>
        </authorList>
    </citation>
    <scope>NUCLEOTIDE SEQUENCE</scope>
</reference>
<dbReference type="RefSeq" id="XP_005761509.1">
    <property type="nucleotide sequence ID" value="XM_005761452.1"/>
</dbReference>
<proteinExistence type="predicted"/>
<keyword evidence="1" id="KW-0472">Membrane</keyword>
<reference evidence="2" key="2">
    <citation type="submission" date="2024-10" db="UniProtKB">
        <authorList>
            <consortium name="EnsemblProtists"/>
        </authorList>
    </citation>
    <scope>IDENTIFICATION</scope>
</reference>
<accession>A0A0D3ICU5</accession>
<keyword evidence="3" id="KW-1185">Reference proteome</keyword>
<protein>
    <recommendedName>
        <fullName evidence="4">ABC transmembrane type-1 domain-containing protein</fullName>
    </recommendedName>
</protein>
<evidence type="ECO:0000256" key="1">
    <source>
        <dbReference type="SAM" id="Phobius"/>
    </source>
</evidence>
<dbReference type="HOGENOM" id="CLU_974652_0_0_1"/>
<keyword evidence="1" id="KW-0812">Transmembrane</keyword>
<organism evidence="2 3">
    <name type="scientific">Emiliania huxleyi (strain CCMP1516)</name>
    <dbReference type="NCBI Taxonomy" id="280463"/>
    <lineage>
        <taxon>Eukaryota</taxon>
        <taxon>Haptista</taxon>
        <taxon>Haptophyta</taxon>
        <taxon>Prymnesiophyceae</taxon>
        <taxon>Isochrysidales</taxon>
        <taxon>Noelaerhabdaceae</taxon>
        <taxon>Emiliania</taxon>
    </lineage>
</organism>
<dbReference type="Proteomes" id="UP000013827">
    <property type="component" value="Unassembled WGS sequence"/>
</dbReference>
<sequence>MALLPRGLYSSRLREGLAFLLSVVVPSASLVWAAWSLYANVSLIERLVLRLRSLLHRVTAAFVGHRVLPLVELARWGFAHADDFLKRATVEFYERLRPALMVVSALAVVVPVYHAALRHALHLFAVCRRLAAWSVAGSVAAALLSAGQSGLRGVLAAAAAVARASVGISVRDFLGVHVRWLYQLAVFRGVQPVAQAGTAATNLVRGAHRLVSPDARDAIRDRLQSIRQSSAEERAAIARGSANAGRPRRPQYRWAFHRPRQPAEEDKPDYSLHVGRRPRALAAVVA</sequence>
<feature type="transmembrane region" description="Helical" evidence="1">
    <location>
        <begin position="16"/>
        <end position="38"/>
    </location>
</feature>
<dbReference type="GeneID" id="17255223"/>
<name>A0A0D3ICU5_EMIH1</name>
<dbReference type="KEGG" id="ehx:EMIHUDRAFT_311921"/>
<dbReference type="AlphaFoldDB" id="A0A0D3ICU5"/>
<evidence type="ECO:0008006" key="4">
    <source>
        <dbReference type="Google" id="ProtNLM"/>
    </source>
</evidence>
<evidence type="ECO:0000313" key="2">
    <source>
        <dbReference type="EnsemblProtists" id="EOD09080"/>
    </source>
</evidence>
<dbReference type="PaxDb" id="2903-EOD09080"/>
<dbReference type="EnsemblProtists" id="EOD09080">
    <property type="protein sequence ID" value="EOD09080"/>
    <property type="gene ID" value="EMIHUDRAFT_311921"/>
</dbReference>
<keyword evidence="1" id="KW-1133">Transmembrane helix</keyword>
<evidence type="ECO:0000313" key="3">
    <source>
        <dbReference type="Proteomes" id="UP000013827"/>
    </source>
</evidence>